<evidence type="ECO:0000259" key="3">
    <source>
        <dbReference type="Pfam" id="PF00472"/>
    </source>
</evidence>
<evidence type="ECO:0000256" key="1">
    <source>
        <dbReference type="ARBA" id="ARBA00010835"/>
    </source>
</evidence>
<proteinExistence type="inferred from homology"/>
<name>A0ABN2LGY0_9MICO</name>
<dbReference type="Pfam" id="PF00472">
    <property type="entry name" value="RF-1"/>
    <property type="match status" value="1"/>
</dbReference>
<evidence type="ECO:0000313" key="4">
    <source>
        <dbReference type="EMBL" id="GAA1788035.1"/>
    </source>
</evidence>
<feature type="region of interest" description="Disordered" evidence="2">
    <location>
        <begin position="85"/>
        <end position="148"/>
    </location>
</feature>
<feature type="compositionally biased region" description="Basic and acidic residues" evidence="2">
    <location>
        <begin position="123"/>
        <end position="132"/>
    </location>
</feature>
<accession>A0ABN2LGY0</accession>
<dbReference type="EMBL" id="BAAAPO010000018">
    <property type="protein sequence ID" value="GAA1788035.1"/>
    <property type="molecule type" value="Genomic_DNA"/>
</dbReference>
<comment type="caution">
    <text evidence="4">The sequence shown here is derived from an EMBL/GenBank/DDBJ whole genome shotgun (WGS) entry which is preliminary data.</text>
</comment>
<dbReference type="InterPro" id="IPR045853">
    <property type="entry name" value="Pep_chain_release_fac_I_sf"/>
</dbReference>
<dbReference type="InterPro" id="IPR000352">
    <property type="entry name" value="Pep_chain_release_fac_I"/>
</dbReference>
<keyword evidence="5" id="KW-1185">Reference proteome</keyword>
<dbReference type="RefSeq" id="WP_344082391.1">
    <property type="nucleotide sequence ID" value="NZ_BAAAPO010000018.1"/>
</dbReference>
<organism evidence="4 5">
    <name type="scientific">Nostocoides veronense</name>
    <dbReference type="NCBI Taxonomy" id="330836"/>
    <lineage>
        <taxon>Bacteria</taxon>
        <taxon>Bacillati</taxon>
        <taxon>Actinomycetota</taxon>
        <taxon>Actinomycetes</taxon>
        <taxon>Micrococcales</taxon>
        <taxon>Intrasporangiaceae</taxon>
        <taxon>Nostocoides</taxon>
    </lineage>
</organism>
<dbReference type="GO" id="GO:0016787">
    <property type="term" value="F:hydrolase activity"/>
    <property type="evidence" value="ECO:0007669"/>
    <property type="project" value="UniProtKB-KW"/>
</dbReference>
<dbReference type="Proteomes" id="UP001499938">
    <property type="component" value="Unassembled WGS sequence"/>
</dbReference>
<sequence length="148" mass="16262">MDLVIARGPGVPNGVVIPGGLVVERFSRSPGPGGQSVNTTDSRVEIELTLDALDPLLTETQRRRVRSRIPALAADGRIVVVAREHRSQHRNRVAARERLAETLRAALAPPPPPRRATKPTRGSQERRLEAKRQRGQTKATRARPPRDA</sequence>
<dbReference type="PANTHER" id="PTHR47814">
    <property type="entry name" value="PEPTIDYL-TRNA HYDROLASE ARFB"/>
    <property type="match status" value="1"/>
</dbReference>
<evidence type="ECO:0000256" key="2">
    <source>
        <dbReference type="SAM" id="MobiDB-lite"/>
    </source>
</evidence>
<protein>
    <submittedName>
        <fullName evidence="4">Alternative ribosome rescue aminoacyl-tRNA hydrolase ArfB</fullName>
    </submittedName>
</protein>
<gene>
    <name evidence="4" type="primary">arfB</name>
    <name evidence="4" type="ORF">GCM10009811_11320</name>
</gene>
<dbReference type="SUPFAM" id="SSF75620">
    <property type="entry name" value="Release factor"/>
    <property type="match status" value="1"/>
</dbReference>
<evidence type="ECO:0000313" key="5">
    <source>
        <dbReference type="Proteomes" id="UP001499938"/>
    </source>
</evidence>
<dbReference type="NCBIfam" id="NF006718">
    <property type="entry name" value="PRK09256.1"/>
    <property type="match status" value="1"/>
</dbReference>
<dbReference type="Gene3D" id="3.30.160.20">
    <property type="match status" value="1"/>
</dbReference>
<keyword evidence="4" id="KW-0378">Hydrolase</keyword>
<reference evidence="4 5" key="1">
    <citation type="journal article" date="2019" name="Int. J. Syst. Evol. Microbiol.">
        <title>The Global Catalogue of Microorganisms (GCM) 10K type strain sequencing project: providing services to taxonomists for standard genome sequencing and annotation.</title>
        <authorList>
            <consortium name="The Broad Institute Genomics Platform"/>
            <consortium name="The Broad Institute Genome Sequencing Center for Infectious Disease"/>
            <person name="Wu L."/>
            <person name="Ma J."/>
        </authorList>
    </citation>
    <scope>NUCLEOTIDE SEQUENCE [LARGE SCALE GENOMIC DNA]</scope>
    <source>
        <strain evidence="4 5">JCM 15592</strain>
    </source>
</reference>
<comment type="similarity">
    <text evidence="1">Belongs to the prokaryotic/mitochondrial release factor family.</text>
</comment>
<feature type="domain" description="Prokaryotic-type class I peptide chain release factors" evidence="3">
    <location>
        <begin position="18"/>
        <end position="141"/>
    </location>
</feature>
<dbReference type="PANTHER" id="PTHR47814:SF1">
    <property type="entry name" value="PEPTIDYL-TRNA HYDROLASE ARFB"/>
    <property type="match status" value="1"/>
</dbReference>